<sequence length="295" mass="35560">MISRYKYHDIIFRENSLSQNLRIENGNSILRIFRLISGTINCEDEYKNIIYKFRNNFTTFPFEENNKLSSKTILNNFPEEIKIKDLDKYFKTARNNKKFYDSIEVELLKCLIAAHDNRYLESFFYLYRIIEGISYSIPLMYVSKNKDYNKTYSELQAFFGKDKDGELAFFKRFVSETFHEEDFYKSNLLINLHLIDIEEIRPLYYKIYLDKLKNKIVGQPIENESIEVKFIVFYDFMIEIRNRFFHNAKGSWQSNLESTNLLFPDLFFKPLINHGINWISIILFEIIKNDFDKTK</sequence>
<organism evidence="1 2">
    <name type="scientific">Flavobacterium limi</name>
    <dbReference type="NCBI Taxonomy" id="2045105"/>
    <lineage>
        <taxon>Bacteria</taxon>
        <taxon>Pseudomonadati</taxon>
        <taxon>Bacteroidota</taxon>
        <taxon>Flavobacteriia</taxon>
        <taxon>Flavobacteriales</taxon>
        <taxon>Flavobacteriaceae</taxon>
        <taxon>Flavobacterium</taxon>
    </lineage>
</organism>
<dbReference type="Proteomes" id="UP000655016">
    <property type="component" value="Unassembled WGS sequence"/>
</dbReference>
<evidence type="ECO:0008006" key="3">
    <source>
        <dbReference type="Google" id="ProtNLM"/>
    </source>
</evidence>
<dbReference type="RefSeq" id="WP_163396621.1">
    <property type="nucleotide sequence ID" value="NZ_BMKP01000002.1"/>
</dbReference>
<dbReference type="EMBL" id="BMKP01000002">
    <property type="protein sequence ID" value="GGF02680.1"/>
    <property type="molecule type" value="Genomic_DNA"/>
</dbReference>
<reference evidence="2" key="1">
    <citation type="journal article" date="2019" name="Int. J. Syst. Evol. Microbiol.">
        <title>The Global Catalogue of Microorganisms (GCM) 10K type strain sequencing project: providing services to taxonomists for standard genome sequencing and annotation.</title>
        <authorList>
            <consortium name="The Broad Institute Genomics Platform"/>
            <consortium name="The Broad Institute Genome Sequencing Center for Infectious Disease"/>
            <person name="Wu L."/>
            <person name="Ma J."/>
        </authorList>
    </citation>
    <scope>NUCLEOTIDE SEQUENCE [LARGE SCALE GENOMIC DNA]</scope>
    <source>
        <strain evidence="2">CGMCC 1.16060</strain>
    </source>
</reference>
<keyword evidence="2" id="KW-1185">Reference proteome</keyword>
<accession>A0ABQ1TUR8</accession>
<gene>
    <name evidence="1" type="ORF">GCM10011518_09970</name>
</gene>
<name>A0ABQ1TUR8_9FLAO</name>
<proteinExistence type="predicted"/>
<comment type="caution">
    <text evidence="1">The sequence shown here is derived from an EMBL/GenBank/DDBJ whole genome shotgun (WGS) entry which is preliminary data.</text>
</comment>
<evidence type="ECO:0000313" key="2">
    <source>
        <dbReference type="Proteomes" id="UP000655016"/>
    </source>
</evidence>
<protein>
    <recommendedName>
        <fullName evidence="3">Apea-like HEPN domain-containing protein</fullName>
    </recommendedName>
</protein>
<evidence type="ECO:0000313" key="1">
    <source>
        <dbReference type="EMBL" id="GGF02680.1"/>
    </source>
</evidence>